<comment type="caution">
    <text evidence="1">The sequence shown here is derived from an EMBL/GenBank/DDBJ whole genome shotgun (WGS) entry which is preliminary data.</text>
</comment>
<proteinExistence type="predicted"/>
<organism evidence="1 2">
    <name type="scientific">Catharanthus roseus</name>
    <name type="common">Madagascar periwinkle</name>
    <name type="synonym">Vinca rosea</name>
    <dbReference type="NCBI Taxonomy" id="4058"/>
    <lineage>
        <taxon>Eukaryota</taxon>
        <taxon>Viridiplantae</taxon>
        <taxon>Streptophyta</taxon>
        <taxon>Embryophyta</taxon>
        <taxon>Tracheophyta</taxon>
        <taxon>Spermatophyta</taxon>
        <taxon>Magnoliopsida</taxon>
        <taxon>eudicotyledons</taxon>
        <taxon>Gunneridae</taxon>
        <taxon>Pentapetalae</taxon>
        <taxon>asterids</taxon>
        <taxon>lamiids</taxon>
        <taxon>Gentianales</taxon>
        <taxon>Apocynaceae</taxon>
        <taxon>Rauvolfioideae</taxon>
        <taxon>Vinceae</taxon>
        <taxon>Catharanthinae</taxon>
        <taxon>Catharanthus</taxon>
    </lineage>
</organism>
<protein>
    <submittedName>
        <fullName evidence="1">Uncharacterized protein</fullName>
    </submittedName>
</protein>
<dbReference type="EMBL" id="CM044706">
    <property type="protein sequence ID" value="KAI5656863.1"/>
    <property type="molecule type" value="Genomic_DNA"/>
</dbReference>
<keyword evidence="2" id="KW-1185">Reference proteome</keyword>
<reference evidence="2" key="1">
    <citation type="journal article" date="2023" name="Nat. Plants">
        <title>Single-cell RNA sequencing provides a high-resolution roadmap for understanding the multicellular compartmentation of specialized metabolism.</title>
        <authorList>
            <person name="Sun S."/>
            <person name="Shen X."/>
            <person name="Li Y."/>
            <person name="Li Y."/>
            <person name="Wang S."/>
            <person name="Li R."/>
            <person name="Zhang H."/>
            <person name="Shen G."/>
            <person name="Guo B."/>
            <person name="Wei J."/>
            <person name="Xu J."/>
            <person name="St-Pierre B."/>
            <person name="Chen S."/>
            <person name="Sun C."/>
        </authorList>
    </citation>
    <scope>NUCLEOTIDE SEQUENCE [LARGE SCALE GENOMIC DNA]</scope>
</reference>
<evidence type="ECO:0000313" key="1">
    <source>
        <dbReference type="EMBL" id="KAI5656863.1"/>
    </source>
</evidence>
<accession>A0ACC0A7H5</accession>
<gene>
    <name evidence="1" type="ORF">M9H77_25656</name>
</gene>
<name>A0ACC0A7H5_CATRO</name>
<evidence type="ECO:0000313" key="2">
    <source>
        <dbReference type="Proteomes" id="UP001060085"/>
    </source>
</evidence>
<dbReference type="Proteomes" id="UP001060085">
    <property type="component" value="Linkage Group LG06"/>
</dbReference>
<sequence>MQTKGDGMTEVAPTGQNQFLGKEIGADSGAVSGRNQGSFTGLAVPKKQHKDEGDGLLNTTPAMGLNLSYAGRLGVISLVVQGIESFWLGVLPVLAVILDKISSMCRWFLWGSDSTYGIYMPRRIHYGANESIITMLKNGSIWEINVRKDFPPLVKLLLSIRDRLVEAEVYFNTAVSRLSSWGLDRTPSTSMAYEYLKGTGPSQIWSKVVRDPRFLPKFSFLLWLAISGRLLTTDKLHFLEMDKTCKLSNQQEENISHLFFACPFTANIWKFIKEWARLRRKCRPIEAALNGY</sequence>